<keyword evidence="6 7" id="KW-0067">ATP-binding</keyword>
<dbReference type="PANTHER" id="PTHR43692:SF1">
    <property type="entry name" value="UDP-N-ACETYLMURAMOYLALANINE--D-GLUTAMATE LIGASE"/>
    <property type="match status" value="1"/>
</dbReference>
<keyword evidence="7 8" id="KW-0133">Cell shape</keyword>
<keyword evidence="5 7" id="KW-0547">Nucleotide-binding</keyword>
<evidence type="ECO:0000313" key="12">
    <source>
        <dbReference type="Proteomes" id="UP000034601"/>
    </source>
</evidence>
<dbReference type="InterPro" id="IPR004101">
    <property type="entry name" value="Mur_ligase_C"/>
</dbReference>
<dbReference type="Gene3D" id="3.40.50.720">
    <property type="entry name" value="NAD(P)-binding Rossmann-like Domain"/>
    <property type="match status" value="1"/>
</dbReference>
<dbReference type="NCBIfam" id="TIGR01087">
    <property type="entry name" value="murD"/>
    <property type="match status" value="1"/>
</dbReference>
<evidence type="ECO:0000256" key="6">
    <source>
        <dbReference type="ARBA" id="ARBA00022840"/>
    </source>
</evidence>
<dbReference type="Pfam" id="PF21799">
    <property type="entry name" value="MurD-like_N"/>
    <property type="match status" value="1"/>
</dbReference>
<name>A0A0G0U465_9BACT</name>
<sequence length="471" mass="52268">MSESYQNKANILFHNKKVLILGLGINQGGLGATRFFATAGAKVRVTDLKSKEQLQVSLNALKDFPDIEYVLGEHRFEDLDWADLIIKNPALKPDNEYIKYAKEKGKDMELDLGVFLQFVSPQQIIGVTGTKGKSTTASLIYEIIKAGGKEIVFAGNIGKSVFDTIPHVLSKTKGKVLQASSKISSTASEASSYVKKDTLVVLELSSAQLEAFDQHQISPRWAIITNIYPDHINFHGSMENYIEAKKAIGKYQTKEDFLFLKKGDEVTNNSSFINGLRGQITYFSKDDLPQGFTPKLPGEHNLTNMAAALAVAQTLGIEQKTAIKVLENFKGVEFRLQLIYHHQGIKIYNDTAATNPQATIEALQSLPNSILIAGGVNKNLPYKKMAEAVSKYAKAVYFLEGTATDEILKDFPSDKNQEVYNNLEILLKDIKKIVQKGDVILFSPGAASFNLFQNEFDRGRKFNQAVEKIFP</sequence>
<evidence type="ECO:0000256" key="1">
    <source>
        <dbReference type="ARBA" id="ARBA00004496"/>
    </source>
</evidence>
<dbReference type="Proteomes" id="UP000034601">
    <property type="component" value="Unassembled WGS sequence"/>
</dbReference>
<dbReference type="GO" id="GO:0051301">
    <property type="term" value="P:cell division"/>
    <property type="evidence" value="ECO:0007669"/>
    <property type="project" value="UniProtKB-KW"/>
</dbReference>
<evidence type="ECO:0000259" key="9">
    <source>
        <dbReference type="Pfam" id="PF02875"/>
    </source>
</evidence>
<dbReference type="Pfam" id="PF02875">
    <property type="entry name" value="Mur_ligase_C"/>
    <property type="match status" value="1"/>
</dbReference>
<dbReference type="PANTHER" id="PTHR43692">
    <property type="entry name" value="UDP-N-ACETYLMURAMOYLALANINE--D-GLUTAMATE LIGASE"/>
    <property type="match status" value="1"/>
</dbReference>
<reference evidence="11 12" key="1">
    <citation type="journal article" date="2015" name="Nature">
        <title>rRNA introns, odd ribosomes, and small enigmatic genomes across a large radiation of phyla.</title>
        <authorList>
            <person name="Brown C.T."/>
            <person name="Hug L.A."/>
            <person name="Thomas B.C."/>
            <person name="Sharon I."/>
            <person name="Castelle C.J."/>
            <person name="Singh A."/>
            <person name="Wilkins M.J."/>
            <person name="Williams K.H."/>
            <person name="Banfield J.F."/>
        </authorList>
    </citation>
    <scope>NUCLEOTIDE SEQUENCE [LARGE SCALE GENOMIC DNA]</scope>
</reference>
<comment type="function">
    <text evidence="7 8">Cell wall formation. Catalyzes the addition of glutamate to the nucleotide precursor UDP-N-acetylmuramoyl-L-alanine (UMA).</text>
</comment>
<dbReference type="Gene3D" id="3.90.190.20">
    <property type="entry name" value="Mur ligase, C-terminal domain"/>
    <property type="match status" value="1"/>
</dbReference>
<comment type="pathway">
    <text evidence="2 7 8">Cell wall biogenesis; peptidoglycan biosynthesis.</text>
</comment>
<evidence type="ECO:0000256" key="4">
    <source>
        <dbReference type="ARBA" id="ARBA00022598"/>
    </source>
</evidence>
<evidence type="ECO:0000256" key="3">
    <source>
        <dbReference type="ARBA" id="ARBA00022490"/>
    </source>
</evidence>
<evidence type="ECO:0000256" key="2">
    <source>
        <dbReference type="ARBA" id="ARBA00004752"/>
    </source>
</evidence>
<gene>
    <name evidence="7" type="primary">murD</name>
    <name evidence="11" type="ORF">UU29_C0001G0084</name>
</gene>
<dbReference type="GO" id="GO:0008360">
    <property type="term" value="P:regulation of cell shape"/>
    <property type="evidence" value="ECO:0007669"/>
    <property type="project" value="UniProtKB-KW"/>
</dbReference>
<evidence type="ECO:0000256" key="5">
    <source>
        <dbReference type="ARBA" id="ARBA00022741"/>
    </source>
</evidence>
<keyword evidence="7 8" id="KW-0573">Peptidoglycan synthesis</keyword>
<dbReference type="InterPro" id="IPR013221">
    <property type="entry name" value="Mur_ligase_cen"/>
</dbReference>
<dbReference type="SUPFAM" id="SSF53623">
    <property type="entry name" value="MurD-like peptide ligases, catalytic domain"/>
    <property type="match status" value="1"/>
</dbReference>
<dbReference type="Pfam" id="PF08245">
    <property type="entry name" value="Mur_ligase_M"/>
    <property type="match status" value="1"/>
</dbReference>
<keyword evidence="7 8" id="KW-0961">Cell wall biogenesis/degradation</keyword>
<keyword evidence="7 8" id="KW-0132">Cell division</keyword>
<evidence type="ECO:0000256" key="8">
    <source>
        <dbReference type="RuleBase" id="RU003664"/>
    </source>
</evidence>
<accession>A0A0G0U465</accession>
<keyword evidence="3 7" id="KW-0963">Cytoplasm</keyword>
<dbReference type="Gene3D" id="3.40.1190.10">
    <property type="entry name" value="Mur-like, catalytic domain"/>
    <property type="match status" value="1"/>
</dbReference>
<comment type="catalytic activity">
    <reaction evidence="7 8">
        <text>UDP-N-acetyl-alpha-D-muramoyl-L-alanine + D-glutamate + ATP = UDP-N-acetyl-alpha-D-muramoyl-L-alanyl-D-glutamate + ADP + phosphate + H(+)</text>
        <dbReference type="Rhea" id="RHEA:16429"/>
        <dbReference type="ChEBI" id="CHEBI:15378"/>
        <dbReference type="ChEBI" id="CHEBI:29986"/>
        <dbReference type="ChEBI" id="CHEBI:30616"/>
        <dbReference type="ChEBI" id="CHEBI:43474"/>
        <dbReference type="ChEBI" id="CHEBI:83898"/>
        <dbReference type="ChEBI" id="CHEBI:83900"/>
        <dbReference type="ChEBI" id="CHEBI:456216"/>
        <dbReference type="EC" id="6.3.2.9"/>
    </reaction>
</comment>
<dbReference type="InterPro" id="IPR036565">
    <property type="entry name" value="Mur-like_cat_sf"/>
</dbReference>
<evidence type="ECO:0000256" key="7">
    <source>
        <dbReference type="HAMAP-Rule" id="MF_00639"/>
    </source>
</evidence>
<feature type="domain" description="Mur ligase C-terminal" evidence="9">
    <location>
        <begin position="335"/>
        <end position="444"/>
    </location>
</feature>
<comment type="caution">
    <text evidence="11">The sequence shown here is derived from an EMBL/GenBank/DDBJ whole genome shotgun (WGS) entry which is preliminary data.</text>
</comment>
<protein>
    <recommendedName>
        <fullName evidence="7 8">UDP-N-acetylmuramoylalanine--D-glutamate ligase</fullName>
        <ecNumber evidence="7 8">6.3.2.9</ecNumber>
    </recommendedName>
    <alternativeName>
        <fullName evidence="7">D-glutamic acid-adding enzyme</fullName>
    </alternativeName>
    <alternativeName>
        <fullName evidence="7">UDP-N-acetylmuramoyl-L-alanyl-D-glutamate synthetase</fullName>
    </alternativeName>
</protein>
<dbReference type="GO" id="GO:0005524">
    <property type="term" value="F:ATP binding"/>
    <property type="evidence" value="ECO:0007669"/>
    <property type="project" value="UniProtKB-UniRule"/>
</dbReference>
<organism evidence="11 12">
    <name type="scientific">Candidatus Daviesbacteria bacterium GW2011_GWA2_40_9</name>
    <dbReference type="NCBI Taxonomy" id="1618424"/>
    <lineage>
        <taxon>Bacteria</taxon>
        <taxon>Candidatus Daviesiibacteriota</taxon>
    </lineage>
</organism>
<dbReference type="GO" id="GO:0008764">
    <property type="term" value="F:UDP-N-acetylmuramoylalanine-D-glutamate ligase activity"/>
    <property type="evidence" value="ECO:0007669"/>
    <property type="project" value="UniProtKB-UniRule"/>
</dbReference>
<dbReference type="InterPro" id="IPR036615">
    <property type="entry name" value="Mur_ligase_C_dom_sf"/>
</dbReference>
<feature type="binding site" evidence="7">
    <location>
        <begin position="129"/>
        <end position="135"/>
    </location>
    <ligand>
        <name>ATP</name>
        <dbReference type="ChEBI" id="CHEBI:30616"/>
    </ligand>
</feature>
<comment type="subcellular location">
    <subcellularLocation>
        <location evidence="1 7 8">Cytoplasm</location>
    </subcellularLocation>
</comment>
<dbReference type="SUPFAM" id="SSF51984">
    <property type="entry name" value="MurCD N-terminal domain"/>
    <property type="match status" value="1"/>
</dbReference>
<dbReference type="EMBL" id="LCAB01000001">
    <property type="protein sequence ID" value="KKR83864.1"/>
    <property type="molecule type" value="Genomic_DNA"/>
</dbReference>
<feature type="domain" description="Mur ligase central" evidence="10">
    <location>
        <begin position="127"/>
        <end position="268"/>
    </location>
</feature>
<dbReference type="AlphaFoldDB" id="A0A0G0U465"/>
<dbReference type="HAMAP" id="MF_00639">
    <property type="entry name" value="MurD"/>
    <property type="match status" value="1"/>
</dbReference>
<evidence type="ECO:0000259" key="10">
    <source>
        <dbReference type="Pfam" id="PF08245"/>
    </source>
</evidence>
<dbReference type="InterPro" id="IPR005762">
    <property type="entry name" value="MurD"/>
</dbReference>
<comment type="similarity">
    <text evidence="7">Belongs to the MurCDEF family.</text>
</comment>
<dbReference type="GO" id="GO:0005737">
    <property type="term" value="C:cytoplasm"/>
    <property type="evidence" value="ECO:0007669"/>
    <property type="project" value="UniProtKB-SubCell"/>
</dbReference>
<keyword evidence="7 8" id="KW-0131">Cell cycle</keyword>
<dbReference type="SUPFAM" id="SSF53244">
    <property type="entry name" value="MurD-like peptide ligases, peptide-binding domain"/>
    <property type="match status" value="1"/>
</dbReference>
<dbReference type="UniPathway" id="UPA00219"/>
<proteinExistence type="inferred from homology"/>
<dbReference type="GO" id="GO:0009252">
    <property type="term" value="P:peptidoglycan biosynthetic process"/>
    <property type="evidence" value="ECO:0007669"/>
    <property type="project" value="UniProtKB-UniRule"/>
</dbReference>
<dbReference type="EC" id="6.3.2.9" evidence="7 8"/>
<dbReference type="GO" id="GO:0071555">
    <property type="term" value="P:cell wall organization"/>
    <property type="evidence" value="ECO:0007669"/>
    <property type="project" value="UniProtKB-KW"/>
</dbReference>
<keyword evidence="4 7" id="KW-0436">Ligase</keyword>
<evidence type="ECO:0000313" key="11">
    <source>
        <dbReference type="EMBL" id="KKR83864.1"/>
    </source>
</evidence>